<dbReference type="Proteomes" id="UP000318405">
    <property type="component" value="Unassembled WGS sequence"/>
</dbReference>
<dbReference type="EMBL" id="VLTJ01000039">
    <property type="protein sequence ID" value="TSH90244.1"/>
    <property type="molecule type" value="Genomic_DNA"/>
</dbReference>
<keyword evidence="2" id="KW-1185">Reference proteome</keyword>
<gene>
    <name evidence="1" type="ORF">FOZ76_20630</name>
</gene>
<reference evidence="1 2" key="1">
    <citation type="submission" date="2019-07" db="EMBL/GenBank/DDBJ databases">
        <title>Qingshengfaniella alkalisoli gen. nov., sp. nov., isolated from saline soil.</title>
        <authorList>
            <person name="Xu L."/>
            <person name="Huang X.-X."/>
            <person name="Sun J.-Q."/>
        </authorList>
    </citation>
    <scope>NUCLEOTIDE SEQUENCE [LARGE SCALE GENOMIC DNA]</scope>
    <source>
        <strain evidence="1 2">DSM 27279</strain>
    </source>
</reference>
<comment type="caution">
    <text evidence="1">The sequence shown here is derived from an EMBL/GenBank/DDBJ whole genome shotgun (WGS) entry which is preliminary data.</text>
</comment>
<name>A0A556ABH6_9BURK</name>
<organism evidence="1 2">
    <name type="scientific">Verticiella sediminum</name>
    <dbReference type="NCBI Taxonomy" id="1247510"/>
    <lineage>
        <taxon>Bacteria</taxon>
        <taxon>Pseudomonadati</taxon>
        <taxon>Pseudomonadota</taxon>
        <taxon>Betaproteobacteria</taxon>
        <taxon>Burkholderiales</taxon>
        <taxon>Alcaligenaceae</taxon>
        <taxon>Verticiella</taxon>
    </lineage>
</organism>
<proteinExistence type="predicted"/>
<dbReference type="AlphaFoldDB" id="A0A556ABH6"/>
<accession>A0A556ABH6</accession>
<evidence type="ECO:0000313" key="2">
    <source>
        <dbReference type="Proteomes" id="UP000318405"/>
    </source>
</evidence>
<dbReference type="RefSeq" id="WP_143950159.1">
    <property type="nucleotide sequence ID" value="NZ_BAABMB010000003.1"/>
</dbReference>
<sequence>MSVEHDTVGDGPATKNHPDIAALIELIANTESLAIGEPDEGSEPGSSYVIVAAMDREIMFTFTRAEDGSYVMTCNR</sequence>
<evidence type="ECO:0000313" key="1">
    <source>
        <dbReference type="EMBL" id="TSH90244.1"/>
    </source>
</evidence>
<protein>
    <submittedName>
        <fullName evidence="1">Uncharacterized protein</fullName>
    </submittedName>
</protein>